<dbReference type="InterPro" id="IPR043764">
    <property type="entry name" value="DUF5710"/>
</dbReference>
<evidence type="ECO:0000313" key="2">
    <source>
        <dbReference type="EMBL" id="MBM7562953.1"/>
    </source>
</evidence>
<reference evidence="2 3" key="1">
    <citation type="submission" date="2021-01" db="EMBL/GenBank/DDBJ databases">
        <title>Genomic Encyclopedia of Type Strains, Phase IV (KMG-IV): sequencing the most valuable type-strain genomes for metagenomic binning, comparative biology and taxonomic classification.</title>
        <authorList>
            <person name="Goeker M."/>
        </authorList>
    </citation>
    <scope>NUCLEOTIDE SEQUENCE [LARGE SCALE GENOMIC DNA]</scope>
    <source>
        <strain evidence="2 3">DSM 24436</strain>
    </source>
</reference>
<protein>
    <recommendedName>
        <fullName evidence="1">DUF5710 domain-containing protein</fullName>
    </recommendedName>
</protein>
<dbReference type="Proteomes" id="UP000767854">
    <property type="component" value="Unassembled WGS sequence"/>
</dbReference>
<evidence type="ECO:0000259" key="1">
    <source>
        <dbReference type="Pfam" id="PF18974"/>
    </source>
</evidence>
<dbReference type="RefSeq" id="WP_204665380.1">
    <property type="nucleotide sequence ID" value="NZ_JAFBDT010000040.1"/>
</dbReference>
<keyword evidence="3" id="KW-1185">Reference proteome</keyword>
<accession>A0ABS2MUA9</accession>
<organism evidence="2 3">
    <name type="scientific">Fusibacter tunisiensis</name>
    <dbReference type="NCBI Taxonomy" id="1008308"/>
    <lineage>
        <taxon>Bacteria</taxon>
        <taxon>Bacillati</taxon>
        <taxon>Bacillota</taxon>
        <taxon>Clostridia</taxon>
        <taxon>Eubacteriales</taxon>
        <taxon>Eubacteriales Family XII. Incertae Sedis</taxon>
        <taxon>Fusibacter</taxon>
    </lineage>
</organism>
<comment type="caution">
    <text evidence="2">The sequence shown here is derived from an EMBL/GenBank/DDBJ whole genome shotgun (WGS) entry which is preliminary data.</text>
</comment>
<evidence type="ECO:0000313" key="3">
    <source>
        <dbReference type="Proteomes" id="UP000767854"/>
    </source>
</evidence>
<dbReference type="EMBL" id="JAFBDT010000040">
    <property type="protein sequence ID" value="MBM7562953.1"/>
    <property type="molecule type" value="Genomic_DNA"/>
</dbReference>
<gene>
    <name evidence="2" type="ORF">JOC49_002526</name>
</gene>
<name>A0ABS2MUA9_9FIRM</name>
<sequence length="212" mass="25464">MLKINVPFSEKDIVKKLGGMWDPEFKTWYIPRKNYAKLDEFKKWLPFKPSDEVVILYAPIFLMKTTRVCWRCEKEIEIYGLGNKMINNSIYYHNCDVEQVDFDNYSNEDYYSKTFGFPIRFVTYITELPSEELSKIIEKSNTYKLKYSNTVKSKYYANTCPHCNNIQGDYQLYQELDDGFWINYIEKPVEKHVLNDKYDMILKGEIMEWLTI</sequence>
<proteinExistence type="predicted"/>
<dbReference type="Pfam" id="PF18974">
    <property type="entry name" value="DUF5710"/>
    <property type="match status" value="1"/>
</dbReference>
<feature type="domain" description="DUF5710" evidence="1">
    <location>
        <begin position="2"/>
        <end position="46"/>
    </location>
</feature>